<sequence length="1457" mass="159065">MLASKQISAYNDPSKAFVGVRFVLFGFDSVREDEVRAKLLQGGAVDTVNYGPECNHVIVDKLLYGDPICAAARRDGKILVIGKWVDHCFDGGMLVDPTSVMYWPVRDPNGIPGAKSLVICLTAYQRQDRDDIMNMVALMGATFTKPLLATKVTHLICYKFEGEKYELAKKMKTIKLVNHHWLEDSLKAWELLPEAGYAKSGFELVMEAEAKDSEEETEDMTSVDLKKKCITDPHNVLVENKNFLSPEQQGVSRTSGYVTAFESFANVGNTSKTNSTPRKVNTGKTQSIPRKEVDFGNASLSRDTHGENLDTSNTSCARSPAKMFSGVPSNVPDGTTNSENIEHVTASASGSARNSVIGGLSKSSSKSMKASLPLRSERIENNSDSPLSNVSKTGLCRGFDISMERDLDETDSHGIKSALKGSFLLPDDGQTAGALRTNKPTVPRGSPRSPVLSPSPKTLIRSGLATKQTEMLVSRTSVDGSCQLPCDTSPFKDTSYLREEITDNFVMPSEKIQDGTGSAGVNTPLKGAVSLLDEEQTGSVPRSKKMTISRRGSKSRRLSRSPTTRAGCLREEVGGSFVLPSENIEDGTESTEIQTPLKGALLYHDEEQPSSLSGTKKMNVPRSASKSTKLTRSSKILMGSGLDAKPMEMLVSGSSVPGTHQVAADVPPTNVTSMRKEVGGVLNIESERDGDTTESGGIKTPLEEVSLHPNKEQTSSLPGRKKTTVSRSKSKSTKLSRSQKTLLGTVLDTKTAEILVSGTPIHGSRQSAVDISPPTNITSQLREEALLISKEALATSTLLEGKQECGNHTVTYSRGRPKKRRLPDSDVKVLSPSRTKSCTGGEDIHQSDPPDLRPPFPGSSSTGEKLDDHTDLNSSKVDHSSTKSKSPKKKMLARKTLGSKPTSCKEKTTKYKGLLSAVLQSKSAGHSNGVVAAEHTKNASLAEKFVTVSSNHNEDVPVGDETEAPECKGPNEIDTGSKNSAEVEEHHTSKQLSKKPTQKEVAKSRVKKSIEAKKSAELPESTSRGDVAENKITEGKKRPLAKSKMNKLKDPTEEAKQDKKKTVSDKGEMVVLTGKTGKRPSKKQKGSHDVEKENEPVTVVQPIISCDTGAAADSAHKFKKPLKDGSKVDKVNTEDLTTKAEPAWFILSGHRLQRKEFQQVIKRLKGKVCRDSHNWSYQATHFIVPDPIRRTEKFFAAAASGSWILKTDYLTASTEAGRFLPEEPYEWQKKCLTEDGSINLEAPRKWRLLRERTGHGAFYGMRIVIYGECIAPPLDTLKRVVKAGDGTILATSPPYTRFLNSRVDFAIVSAGMPRVDMWVQEFLKHEIPCILADYLVEYVCKPGYSLDKHVQYQTHAWAKRSLENLVNRVEAAEDHPKTPEEHRADDTVCQVCGSRDRGDAMLICGDESGTHGCGVGTHIDCLDPPLEAVPEEDWFCRDCSGKTSSRSSKKRAMKSKK</sequence>
<accession>A0ABD1HPF2</accession>
<dbReference type="SMART" id="SM00292">
    <property type="entry name" value="BRCT"/>
    <property type="match status" value="4"/>
</dbReference>
<keyword evidence="1" id="KW-0479">Metal-binding</keyword>
<feature type="region of interest" description="Disordered" evidence="5">
    <location>
        <begin position="1438"/>
        <end position="1457"/>
    </location>
</feature>
<feature type="compositionally biased region" description="Basic and acidic residues" evidence="5">
    <location>
        <begin position="1026"/>
        <end position="1037"/>
    </location>
</feature>
<name>A0ABD1HPF2_SALDI</name>
<feature type="region of interest" description="Disordered" evidence="5">
    <location>
        <begin position="534"/>
        <end position="572"/>
    </location>
</feature>
<evidence type="ECO:0000313" key="8">
    <source>
        <dbReference type="EMBL" id="KAL1558334.1"/>
    </source>
</evidence>
<evidence type="ECO:0000256" key="3">
    <source>
        <dbReference type="ARBA" id="ARBA00022833"/>
    </source>
</evidence>
<feature type="domain" description="BRCT" evidence="7">
    <location>
        <begin position="12"/>
        <end position="102"/>
    </location>
</feature>
<dbReference type="Pfam" id="PF00533">
    <property type="entry name" value="BRCT"/>
    <property type="match status" value="1"/>
</dbReference>
<feature type="region of interest" description="Disordered" evidence="5">
    <location>
        <begin position="296"/>
        <end position="320"/>
    </location>
</feature>
<dbReference type="PROSITE" id="PS50016">
    <property type="entry name" value="ZF_PHD_2"/>
    <property type="match status" value="1"/>
</dbReference>
<dbReference type="InterPro" id="IPR011011">
    <property type="entry name" value="Znf_FYVE_PHD"/>
</dbReference>
<feature type="compositionally biased region" description="Basic and acidic residues" evidence="5">
    <location>
        <begin position="842"/>
        <end position="851"/>
    </location>
</feature>
<feature type="compositionally biased region" description="Low complexity" evidence="5">
    <location>
        <begin position="361"/>
        <end position="371"/>
    </location>
</feature>
<evidence type="ECO:0000256" key="4">
    <source>
        <dbReference type="PROSITE-ProRule" id="PRU00146"/>
    </source>
</evidence>
<dbReference type="GO" id="GO:0008270">
    <property type="term" value="F:zinc ion binding"/>
    <property type="evidence" value="ECO:0007669"/>
    <property type="project" value="UniProtKB-KW"/>
</dbReference>
<feature type="compositionally biased region" description="Basic residues" evidence="5">
    <location>
        <begin position="719"/>
        <end position="734"/>
    </location>
</feature>
<gene>
    <name evidence="8" type="ORF">AAHA92_08815</name>
</gene>
<organism evidence="8 9">
    <name type="scientific">Salvia divinorum</name>
    <name type="common">Maria pastora</name>
    <name type="synonym">Diviner's sage</name>
    <dbReference type="NCBI Taxonomy" id="28513"/>
    <lineage>
        <taxon>Eukaryota</taxon>
        <taxon>Viridiplantae</taxon>
        <taxon>Streptophyta</taxon>
        <taxon>Embryophyta</taxon>
        <taxon>Tracheophyta</taxon>
        <taxon>Spermatophyta</taxon>
        <taxon>Magnoliopsida</taxon>
        <taxon>eudicotyledons</taxon>
        <taxon>Gunneridae</taxon>
        <taxon>Pentapetalae</taxon>
        <taxon>asterids</taxon>
        <taxon>lamiids</taxon>
        <taxon>Lamiales</taxon>
        <taxon>Lamiaceae</taxon>
        <taxon>Nepetoideae</taxon>
        <taxon>Mentheae</taxon>
        <taxon>Salviinae</taxon>
        <taxon>Salvia</taxon>
        <taxon>Salvia subgen. Calosphace</taxon>
    </lineage>
</organism>
<feature type="region of interest" description="Disordered" evidence="5">
    <location>
        <begin position="607"/>
        <end position="641"/>
    </location>
</feature>
<dbReference type="PROSITE" id="PS50172">
    <property type="entry name" value="BRCT"/>
    <property type="match status" value="3"/>
</dbReference>
<feature type="region of interest" description="Disordered" evidence="5">
    <location>
        <begin position="353"/>
        <end position="389"/>
    </location>
</feature>
<dbReference type="PANTHER" id="PTHR47181:SF2">
    <property type="entry name" value="BRCA1 C TERMINUS DOMAIN CONTAINING PROTEIN, EXPRESSED"/>
    <property type="match status" value="1"/>
</dbReference>
<evidence type="ECO:0000259" key="6">
    <source>
        <dbReference type="PROSITE" id="PS50016"/>
    </source>
</evidence>
<feature type="domain" description="BRCT" evidence="7">
    <location>
        <begin position="115"/>
        <end position="199"/>
    </location>
</feature>
<feature type="compositionally biased region" description="Basic residues" evidence="5">
    <location>
        <begin position="542"/>
        <end position="559"/>
    </location>
</feature>
<feature type="region of interest" description="Disordered" evidence="5">
    <location>
        <begin position="808"/>
        <end position="909"/>
    </location>
</feature>
<feature type="compositionally biased region" description="Basic residues" evidence="5">
    <location>
        <begin position="1447"/>
        <end position="1457"/>
    </location>
</feature>
<dbReference type="SUPFAM" id="SSF57903">
    <property type="entry name" value="FYVE/PHD zinc finger"/>
    <property type="match status" value="1"/>
</dbReference>
<dbReference type="PANTHER" id="PTHR47181">
    <property type="entry name" value="BRCA1 C TERMINUS DOMAIN CONTAINING PROTEIN, EXPRESSED"/>
    <property type="match status" value="1"/>
</dbReference>
<feature type="region of interest" description="Disordered" evidence="5">
    <location>
        <begin position="943"/>
        <end position="1066"/>
    </location>
</feature>
<dbReference type="InterPro" id="IPR044254">
    <property type="entry name" value="At4g02110-like"/>
</dbReference>
<dbReference type="Gene3D" id="3.30.40.10">
    <property type="entry name" value="Zinc/RING finger domain, C3HC4 (zinc finger)"/>
    <property type="match status" value="1"/>
</dbReference>
<dbReference type="SMART" id="SM00249">
    <property type="entry name" value="PHD"/>
    <property type="match status" value="1"/>
</dbReference>
<feature type="compositionally biased region" description="Basic and acidic residues" evidence="5">
    <location>
        <begin position="997"/>
        <end position="1017"/>
    </location>
</feature>
<dbReference type="Pfam" id="PF12738">
    <property type="entry name" value="PTCB-BRCT"/>
    <property type="match status" value="1"/>
</dbReference>
<feature type="region of interest" description="Disordered" evidence="5">
    <location>
        <begin position="682"/>
        <end position="738"/>
    </location>
</feature>
<evidence type="ECO:0000256" key="1">
    <source>
        <dbReference type="ARBA" id="ARBA00022723"/>
    </source>
</evidence>
<comment type="caution">
    <text evidence="8">The sequence shown here is derived from an EMBL/GenBank/DDBJ whole genome shotgun (WGS) entry which is preliminary data.</text>
</comment>
<keyword evidence="3" id="KW-0862">Zinc</keyword>
<dbReference type="SUPFAM" id="SSF52113">
    <property type="entry name" value="BRCT domain"/>
    <property type="match status" value="3"/>
</dbReference>
<evidence type="ECO:0000259" key="7">
    <source>
        <dbReference type="PROSITE" id="PS50172"/>
    </source>
</evidence>
<evidence type="ECO:0000256" key="5">
    <source>
        <dbReference type="SAM" id="MobiDB-lite"/>
    </source>
</evidence>
<dbReference type="InterPro" id="IPR001965">
    <property type="entry name" value="Znf_PHD"/>
</dbReference>
<feature type="domain" description="PHD-type" evidence="6">
    <location>
        <begin position="1386"/>
        <end position="1442"/>
    </location>
</feature>
<feature type="region of interest" description="Disordered" evidence="5">
    <location>
        <begin position="426"/>
        <end position="458"/>
    </location>
</feature>
<dbReference type="Proteomes" id="UP001567538">
    <property type="component" value="Unassembled WGS sequence"/>
</dbReference>
<dbReference type="CDD" id="cd17738">
    <property type="entry name" value="BRCT_TopBP1_rpt7"/>
    <property type="match status" value="1"/>
</dbReference>
<evidence type="ECO:0000256" key="2">
    <source>
        <dbReference type="ARBA" id="ARBA00022771"/>
    </source>
</evidence>
<feature type="compositionally biased region" description="Basic and acidic residues" evidence="5">
    <location>
        <begin position="864"/>
        <end position="881"/>
    </location>
</feature>
<dbReference type="Gene3D" id="3.40.50.10190">
    <property type="entry name" value="BRCT domain"/>
    <property type="match status" value="4"/>
</dbReference>
<feature type="domain" description="BRCT" evidence="7">
    <location>
        <begin position="1145"/>
        <end position="1227"/>
    </location>
</feature>
<reference evidence="8 9" key="1">
    <citation type="submission" date="2024-06" db="EMBL/GenBank/DDBJ databases">
        <title>A chromosome level genome sequence of Diviner's sage (Salvia divinorum).</title>
        <authorList>
            <person name="Ford S.A."/>
            <person name="Ro D.-K."/>
            <person name="Ness R.W."/>
            <person name="Phillips M.A."/>
        </authorList>
    </citation>
    <scope>NUCLEOTIDE SEQUENCE [LARGE SCALE GENOMIC DNA]</scope>
    <source>
        <strain evidence="8">SAF-2024a</strain>
        <tissue evidence="8">Leaf</tissue>
    </source>
</reference>
<keyword evidence="9" id="KW-1185">Reference proteome</keyword>
<dbReference type="EMBL" id="JBEAFC010000004">
    <property type="protein sequence ID" value="KAL1558334.1"/>
    <property type="molecule type" value="Genomic_DNA"/>
</dbReference>
<dbReference type="InterPro" id="IPR001357">
    <property type="entry name" value="BRCT_dom"/>
</dbReference>
<evidence type="ECO:0000313" key="9">
    <source>
        <dbReference type="Proteomes" id="UP001567538"/>
    </source>
</evidence>
<feature type="compositionally biased region" description="Basic and acidic residues" evidence="5">
    <location>
        <begin position="1047"/>
        <end position="1066"/>
    </location>
</feature>
<dbReference type="Pfam" id="PF00628">
    <property type="entry name" value="PHD"/>
    <property type="match status" value="1"/>
</dbReference>
<dbReference type="InterPro" id="IPR013083">
    <property type="entry name" value="Znf_RING/FYVE/PHD"/>
</dbReference>
<feature type="compositionally biased region" description="Basic and acidic residues" evidence="5">
    <location>
        <begin position="701"/>
        <end position="711"/>
    </location>
</feature>
<keyword evidence="2 4" id="KW-0863">Zinc-finger</keyword>
<feature type="compositionally biased region" description="Polar residues" evidence="5">
    <location>
        <begin position="609"/>
        <end position="634"/>
    </location>
</feature>
<dbReference type="InterPro" id="IPR019787">
    <property type="entry name" value="Znf_PHD-finger"/>
</dbReference>
<protein>
    <submittedName>
        <fullName evidence="8">BRCT domain-containing protein-like protein</fullName>
    </submittedName>
</protein>
<proteinExistence type="predicted"/>
<dbReference type="InterPro" id="IPR036420">
    <property type="entry name" value="BRCT_dom_sf"/>
</dbReference>